<sequence length="458" mass="51181">MAPGDNFVFVNKNARSSTLSRSQGQERRQIFSRAQTSSTTCSPKDFVVVTASNYASPGTNHQTRLRGRDAEEKRQPRLRELAPSELDPFQSFSVHLKKDMQCMLTYCMANAVIAARTRDHARTQSVIRCRYQTVLHIRQNLRSGPSIRHSTVYAIALLLRLECGQGDLDAARAHFKGLVTILDLLDSQIQLPPTLLMSMQASMDHCAALFGENPHLIPNRHLQQSQNDGLLVGGIPVSGLQRLALGSGPKSSPLLNSPYNDFVGPVLTDILRKLHTIDMYHNLVLRKEVLVSSEQLQALFIARLAQQRRLQRSLSPQSETDLTTRAQEVVRLCLVLVHGPPVNIALPRTPFHSSLAQQLDSALVESLVPGVWQPCPELLLWALIMAACISHEEEQWRWVLHYTASACKALQIDSLELLRAHLIKFGFVPDYAALLNTIWNEINVIEQEQGVDPLLSIV</sequence>
<name>A0A6A6CJ16_ZASCE</name>
<dbReference type="OrthoDB" id="3946001at2759"/>
<evidence type="ECO:0000256" key="1">
    <source>
        <dbReference type="SAM" id="MobiDB-lite"/>
    </source>
</evidence>
<protein>
    <submittedName>
        <fullName evidence="2">Uncharacterized protein</fullName>
    </submittedName>
</protein>
<gene>
    <name evidence="2" type="ORF">M409DRAFT_55305</name>
</gene>
<proteinExistence type="predicted"/>
<dbReference type="GeneID" id="54566240"/>
<dbReference type="PANTHER" id="PTHR37540:SF5">
    <property type="entry name" value="TRANSCRIPTION FACTOR DOMAIN-CONTAINING PROTEIN"/>
    <property type="match status" value="1"/>
</dbReference>
<dbReference type="Proteomes" id="UP000799537">
    <property type="component" value="Unassembled WGS sequence"/>
</dbReference>
<accession>A0A6A6CJ16</accession>
<feature type="compositionally biased region" description="Basic and acidic residues" evidence="1">
    <location>
        <begin position="66"/>
        <end position="75"/>
    </location>
</feature>
<organism evidence="2 3">
    <name type="scientific">Zasmidium cellare ATCC 36951</name>
    <dbReference type="NCBI Taxonomy" id="1080233"/>
    <lineage>
        <taxon>Eukaryota</taxon>
        <taxon>Fungi</taxon>
        <taxon>Dikarya</taxon>
        <taxon>Ascomycota</taxon>
        <taxon>Pezizomycotina</taxon>
        <taxon>Dothideomycetes</taxon>
        <taxon>Dothideomycetidae</taxon>
        <taxon>Mycosphaerellales</taxon>
        <taxon>Mycosphaerellaceae</taxon>
        <taxon>Zasmidium</taxon>
    </lineage>
</organism>
<evidence type="ECO:0000313" key="2">
    <source>
        <dbReference type="EMBL" id="KAF2165942.1"/>
    </source>
</evidence>
<dbReference type="EMBL" id="ML993598">
    <property type="protein sequence ID" value="KAF2165942.1"/>
    <property type="molecule type" value="Genomic_DNA"/>
</dbReference>
<feature type="region of interest" description="Disordered" evidence="1">
    <location>
        <begin position="54"/>
        <end position="75"/>
    </location>
</feature>
<dbReference type="PANTHER" id="PTHR37540">
    <property type="entry name" value="TRANSCRIPTION FACTOR (ACR-2), PUTATIVE-RELATED-RELATED"/>
    <property type="match status" value="1"/>
</dbReference>
<dbReference type="RefSeq" id="XP_033666831.1">
    <property type="nucleotide sequence ID" value="XM_033812968.1"/>
</dbReference>
<dbReference type="AlphaFoldDB" id="A0A6A6CJ16"/>
<evidence type="ECO:0000313" key="3">
    <source>
        <dbReference type="Proteomes" id="UP000799537"/>
    </source>
</evidence>
<reference evidence="2" key="1">
    <citation type="journal article" date="2020" name="Stud. Mycol.">
        <title>101 Dothideomycetes genomes: a test case for predicting lifestyles and emergence of pathogens.</title>
        <authorList>
            <person name="Haridas S."/>
            <person name="Albert R."/>
            <person name="Binder M."/>
            <person name="Bloem J."/>
            <person name="Labutti K."/>
            <person name="Salamov A."/>
            <person name="Andreopoulos B."/>
            <person name="Baker S."/>
            <person name="Barry K."/>
            <person name="Bills G."/>
            <person name="Bluhm B."/>
            <person name="Cannon C."/>
            <person name="Castanera R."/>
            <person name="Culley D."/>
            <person name="Daum C."/>
            <person name="Ezra D."/>
            <person name="Gonzalez J."/>
            <person name="Henrissat B."/>
            <person name="Kuo A."/>
            <person name="Liang C."/>
            <person name="Lipzen A."/>
            <person name="Lutzoni F."/>
            <person name="Magnuson J."/>
            <person name="Mondo S."/>
            <person name="Nolan M."/>
            <person name="Ohm R."/>
            <person name="Pangilinan J."/>
            <person name="Park H.-J."/>
            <person name="Ramirez L."/>
            <person name="Alfaro M."/>
            <person name="Sun H."/>
            <person name="Tritt A."/>
            <person name="Yoshinaga Y."/>
            <person name="Zwiers L.-H."/>
            <person name="Turgeon B."/>
            <person name="Goodwin S."/>
            <person name="Spatafora J."/>
            <person name="Crous P."/>
            <person name="Grigoriev I."/>
        </authorList>
    </citation>
    <scope>NUCLEOTIDE SEQUENCE</scope>
    <source>
        <strain evidence="2">ATCC 36951</strain>
    </source>
</reference>
<keyword evidence="3" id="KW-1185">Reference proteome</keyword>